<dbReference type="RefSeq" id="XP_068355350.1">
    <property type="nucleotide sequence ID" value="XM_068507547.1"/>
</dbReference>
<evidence type="ECO:0000313" key="2">
    <source>
        <dbReference type="EMBL" id="OHT02214.1"/>
    </source>
</evidence>
<keyword evidence="1" id="KW-0732">Signal</keyword>
<protein>
    <recommendedName>
        <fullName evidence="4">DUF3730 domain-containing protein</fullName>
    </recommendedName>
</protein>
<feature type="chain" id="PRO_5013063020" description="DUF3730 domain-containing protein" evidence="1">
    <location>
        <begin position="20"/>
        <end position="1593"/>
    </location>
</feature>
<dbReference type="InterPro" id="IPR016024">
    <property type="entry name" value="ARM-type_fold"/>
</dbReference>
<dbReference type="GeneID" id="94842251"/>
<dbReference type="VEuPathDB" id="TrichDB:TRFO_30785"/>
<sequence>MLFLFFYFIIFHLYPKKKPIEITKISRMNEVKERLSNLIKENTIKDANVVIGKELQSILSMLQKDQFSGIDIEDLLFSLIAANNHHLSSVVANLIGCCLVSIYKTRKISHWKFVSIIQDGISKSSIPAIIVLGIVARHSTEGFKSQLPSLISSILQIHNNSIQPYICQCFRRILKGTGTFLTKSVSDIFLYVSKHINSPNDSLKLECIKTLPVLYISSKIPLEKVLPFFNIAINSQIYTLRYATAKSLATLGFSGCESNIGQTKGDQDPFSFFFQLIFDLFPRDPSVSTISSSFIIFLRFFEPLFIIENVKYLVKFVIEFTTLKYLSLPSLSILTFSMFNAICHTTGESISSSICNSVFEQLKDKPLTGSTATVALTTFIHFNATSKTISRFTKFAYPLLSTTRSDVRRLCSAYFAVLAQKEPQISILYYKTFIDFFKNTSSANEHEVDGFSRATVYNIMYNHHKINENEIRDLALAMLKNSKFSSYSYLILAAIQNKWPTSEETLSQIFSLILTEITKNNSYKQPKFMKFVSIFILQVIISNKGKIEKYQNVIVAYLQSYLQNYSNYSTPTHLAFFKIAKECQFAWKQIPNLASTISKISLILSNKYITSETIEIIHPFAGKIDQVYDLYGIRIPQVSNTLLDSESQTIYKLLIDDYSYSNRLSLLKEIENSFSIWVIISDNNNKKSIITSLFSPSKDNNYSKILLIRSILSRTKLSPFLPSNGLPFLLGFESINDRTIQRHASMCAAKWLKVHPELVEACLNYLEMPTRNPNFACFALGELSRSISDPNRSISILYKIIETQQIQSPLYALSAFLKNCQISEDHRQKINNLLEKSAFAESMRNPSTILFYKSCFIHLKSANPVAVFSLLNFPVFRSYTTLQGYEMMKIMPLESSLVIKPVFSSDHTPPMLIAQTFKYSESIEDVPQMLTLLQQTHLTSVSESLLKAVDTYTDMKYWTEMCKRVVINKCVPPAERKGDTRVNPTRVVLIVAMRVVVKLVNKMRELFPLQLNCIDDVVSIAFNAIQINDRKIDFHSFAILAAVLRAFIDVKNRDGALLNTYLSQFHPMLRHALDGSRALKSVADFCISYINFLAESQNTLLDEAIKIIEKRLAKIEISGSIESLIVFCRITSRVTSLIIESQIKQTTESSKESNSNENNLECFDKRFKESSLMLIDMICKNKVRLSDLDDELPDFISASLPFFSEELKKVVLLIILNDLSKPNCQLSVLTALTIILEHVKVSNEMLDFMIHTVAQKKDIFNILSESENNENKQLFDDEDSLDVDFYWIAKKSRKSGYHYFLTKVSELISGNQNNSSKEMWKAVYSLSIEKPICFPAVSILLKNSQDDSIVISSLPLIIETNNSLPFCVQLFERLKPSQADQIIKFIANSNAKNKFELIKAGLAKFGEYQLTCIDDICHLLQGNEENPLIPNGINFVASLLVEKQTVNFGLNILNHGIADSIVVSLPHSLRSLPRILHFFNLALSKLNEKVKATNSPINIDNFERSLVSVVFLSLKLTANQKERAAVVSPATMILKNIKQSILHEKWEKETRKSDIFTALDPPKSKKAAVIELKTFGVLKQPTTSKWQTLEIED</sequence>
<reference evidence="2" key="1">
    <citation type="submission" date="2016-10" db="EMBL/GenBank/DDBJ databases">
        <authorList>
            <person name="Benchimol M."/>
            <person name="Almeida L.G."/>
            <person name="Vasconcelos A.T."/>
            <person name="Perreira-Neves A."/>
            <person name="Rosa I.A."/>
            <person name="Tasca T."/>
            <person name="Bogo M.R."/>
            <person name="de Souza W."/>
        </authorList>
    </citation>
    <scope>NUCLEOTIDE SEQUENCE [LARGE SCALE GENOMIC DNA]</scope>
    <source>
        <strain evidence="2">K</strain>
    </source>
</reference>
<evidence type="ECO:0008006" key="4">
    <source>
        <dbReference type="Google" id="ProtNLM"/>
    </source>
</evidence>
<gene>
    <name evidence="2" type="ORF">TRFO_30785</name>
</gene>
<keyword evidence="3" id="KW-1185">Reference proteome</keyword>
<name>A0A1J4JXF5_9EUKA</name>
<dbReference type="SUPFAM" id="SSF48371">
    <property type="entry name" value="ARM repeat"/>
    <property type="match status" value="1"/>
</dbReference>
<accession>A0A1J4JXF5</accession>
<evidence type="ECO:0000313" key="3">
    <source>
        <dbReference type="Proteomes" id="UP000179807"/>
    </source>
</evidence>
<organism evidence="2 3">
    <name type="scientific">Tritrichomonas foetus</name>
    <dbReference type="NCBI Taxonomy" id="1144522"/>
    <lineage>
        <taxon>Eukaryota</taxon>
        <taxon>Metamonada</taxon>
        <taxon>Parabasalia</taxon>
        <taxon>Tritrichomonadida</taxon>
        <taxon>Tritrichomonadidae</taxon>
        <taxon>Tritrichomonas</taxon>
    </lineage>
</organism>
<dbReference type="Proteomes" id="UP000179807">
    <property type="component" value="Unassembled WGS sequence"/>
</dbReference>
<dbReference type="EMBL" id="MLAK01000877">
    <property type="protein sequence ID" value="OHT02214.1"/>
    <property type="molecule type" value="Genomic_DNA"/>
</dbReference>
<proteinExistence type="predicted"/>
<comment type="caution">
    <text evidence="2">The sequence shown here is derived from an EMBL/GenBank/DDBJ whole genome shotgun (WGS) entry which is preliminary data.</text>
</comment>
<evidence type="ECO:0000256" key="1">
    <source>
        <dbReference type="SAM" id="SignalP"/>
    </source>
</evidence>
<feature type="signal peptide" evidence="1">
    <location>
        <begin position="1"/>
        <end position="19"/>
    </location>
</feature>